<dbReference type="PROSITE" id="PS51257">
    <property type="entry name" value="PROKAR_LIPOPROTEIN"/>
    <property type="match status" value="1"/>
</dbReference>
<evidence type="ECO:0000313" key="6">
    <source>
        <dbReference type="EMBL" id="KAF4435207.1"/>
    </source>
</evidence>
<dbReference type="InterPro" id="IPR025702">
    <property type="entry name" value="OXD"/>
</dbReference>
<name>A0A8H4JPP1_9HYPO</name>
<dbReference type="EMBL" id="JAADJG010000865">
    <property type="protein sequence ID" value="KAF4435207.1"/>
    <property type="molecule type" value="Genomic_DNA"/>
</dbReference>
<comment type="caution">
    <text evidence="6">The sequence shown here is derived from an EMBL/GenBank/DDBJ whole genome shotgun (WGS) entry which is preliminary data.</text>
</comment>
<sequence>MLRSRFPTAHHFTIGLFGCQYHADTPSPAKLELIEKFDALINNACIAVEHLEQNDIPSKIWMSYWESPQKFKAWFESDATAAFWDSLPEDAGFWRETVNLPATRAMYEGTAKYAQGFGHCGELIPLTSKTGYWGAYRSRMTPDFEGDAFASPLDSLSKPPATNEIRQGRIRMSKFPDNLCMVVEGQDYSFMKQKERDFWNENFDGLTKKWVTTVVTTSPENGMANARACHAFAGVKQLGATNGSANGETNGTPNGIFPGLDYIRQAQILFWQDLAPMEHIGRWDKNHVKLRRSFMEAYGPDGPMHGGDLLLWVDMGILKANELDAEYIGCYDGTGFSAFAKHEGFDSEKVTKSKLPAFFDEPIPSKPIEW</sequence>
<dbReference type="Proteomes" id="UP000605986">
    <property type="component" value="Unassembled WGS sequence"/>
</dbReference>
<evidence type="ECO:0000256" key="5">
    <source>
        <dbReference type="ARBA" id="ARBA00023239"/>
    </source>
</evidence>
<dbReference type="GO" id="GO:0016829">
    <property type="term" value="F:lyase activity"/>
    <property type="evidence" value="ECO:0007669"/>
    <property type="project" value="UniProtKB-KW"/>
</dbReference>
<evidence type="ECO:0000256" key="3">
    <source>
        <dbReference type="ARBA" id="ARBA00022723"/>
    </source>
</evidence>
<comment type="cofactor">
    <cofactor evidence="1">
        <name>heme b</name>
        <dbReference type="ChEBI" id="CHEBI:60344"/>
    </cofactor>
</comment>
<gene>
    <name evidence="6" type="ORF">F53441_13562</name>
</gene>
<dbReference type="OrthoDB" id="3465714at2759"/>
<keyword evidence="3" id="KW-0479">Metal-binding</keyword>
<organism evidence="6 7">
    <name type="scientific">Fusarium austroafricanum</name>
    <dbReference type="NCBI Taxonomy" id="2364996"/>
    <lineage>
        <taxon>Eukaryota</taxon>
        <taxon>Fungi</taxon>
        <taxon>Dikarya</taxon>
        <taxon>Ascomycota</taxon>
        <taxon>Pezizomycotina</taxon>
        <taxon>Sordariomycetes</taxon>
        <taxon>Hypocreomycetidae</taxon>
        <taxon>Hypocreales</taxon>
        <taxon>Nectriaceae</taxon>
        <taxon>Fusarium</taxon>
        <taxon>Fusarium concolor species complex</taxon>
    </lineage>
</organism>
<keyword evidence="7" id="KW-1185">Reference proteome</keyword>
<proteinExistence type="predicted"/>
<dbReference type="AlphaFoldDB" id="A0A8H4JPP1"/>
<dbReference type="Pfam" id="PF13816">
    <property type="entry name" value="Dehydratase_hem"/>
    <property type="match status" value="1"/>
</dbReference>
<keyword evidence="2" id="KW-0349">Heme</keyword>
<evidence type="ECO:0000256" key="1">
    <source>
        <dbReference type="ARBA" id="ARBA00001970"/>
    </source>
</evidence>
<keyword evidence="4" id="KW-0408">Iron</keyword>
<reference evidence="6" key="1">
    <citation type="submission" date="2020-01" db="EMBL/GenBank/DDBJ databases">
        <title>Identification and distribution of gene clusters putatively required for synthesis of sphingolipid metabolism inhibitors in phylogenetically diverse species of the filamentous fungus Fusarium.</title>
        <authorList>
            <person name="Kim H.-S."/>
            <person name="Busman M."/>
            <person name="Brown D.W."/>
            <person name="Divon H."/>
            <person name="Uhlig S."/>
            <person name="Proctor R.H."/>
        </authorList>
    </citation>
    <scope>NUCLEOTIDE SEQUENCE</scope>
    <source>
        <strain evidence="6">NRRL 53441</strain>
    </source>
</reference>
<accession>A0A8H4JPP1</accession>
<protein>
    <submittedName>
        <fullName evidence="6">Phenylacetaldoxime dehydratase</fullName>
    </submittedName>
</protein>
<dbReference type="GO" id="GO:0046872">
    <property type="term" value="F:metal ion binding"/>
    <property type="evidence" value="ECO:0007669"/>
    <property type="project" value="UniProtKB-KW"/>
</dbReference>
<evidence type="ECO:0000256" key="4">
    <source>
        <dbReference type="ARBA" id="ARBA00023004"/>
    </source>
</evidence>
<keyword evidence="5" id="KW-0456">Lyase</keyword>
<evidence type="ECO:0000313" key="7">
    <source>
        <dbReference type="Proteomes" id="UP000605986"/>
    </source>
</evidence>
<evidence type="ECO:0000256" key="2">
    <source>
        <dbReference type="ARBA" id="ARBA00022617"/>
    </source>
</evidence>